<reference evidence="7 8" key="1">
    <citation type="journal article" date="2016" name="Int. J. Syst. Evol. Microbiol.">
        <title>Caldimicrobium thiodismutans sp. nov., a sulfur-disproportionating bacterium isolated from a hot spring, and emended description of the genus Caldimicrobium.</title>
        <authorList>
            <person name="Kojima H."/>
            <person name="Umezawa K."/>
            <person name="Fukui M."/>
        </authorList>
    </citation>
    <scope>NUCLEOTIDE SEQUENCE [LARGE SCALE GENOMIC DNA]</scope>
    <source>
        <strain evidence="7 8">TF1</strain>
    </source>
</reference>
<dbReference type="Pfam" id="PF13185">
    <property type="entry name" value="GAF_2"/>
    <property type="match status" value="1"/>
</dbReference>
<keyword evidence="4" id="KW-0238">DNA-binding</keyword>
<dbReference type="OrthoDB" id="9771372at2"/>
<dbReference type="PRINTS" id="PR01590">
    <property type="entry name" value="HTHFIS"/>
</dbReference>
<dbReference type="SMART" id="SM00382">
    <property type="entry name" value="AAA"/>
    <property type="match status" value="1"/>
</dbReference>
<dbReference type="PROSITE" id="PS00688">
    <property type="entry name" value="SIGMA54_INTERACT_3"/>
    <property type="match status" value="1"/>
</dbReference>
<dbReference type="SMART" id="SM00065">
    <property type="entry name" value="GAF"/>
    <property type="match status" value="1"/>
</dbReference>
<evidence type="ECO:0000259" key="6">
    <source>
        <dbReference type="PROSITE" id="PS50045"/>
    </source>
</evidence>
<evidence type="ECO:0000256" key="1">
    <source>
        <dbReference type="ARBA" id="ARBA00022741"/>
    </source>
</evidence>
<dbReference type="GO" id="GO:0006355">
    <property type="term" value="P:regulation of DNA-templated transcription"/>
    <property type="evidence" value="ECO:0007669"/>
    <property type="project" value="InterPro"/>
</dbReference>
<dbReference type="InterPro" id="IPR003593">
    <property type="entry name" value="AAA+_ATPase"/>
</dbReference>
<dbReference type="Gene3D" id="1.10.8.60">
    <property type="match status" value="1"/>
</dbReference>
<evidence type="ECO:0000313" key="8">
    <source>
        <dbReference type="Proteomes" id="UP000068196"/>
    </source>
</evidence>
<sequence>MLTSKIGEALVKAPSFESALNEVLKILYSYWDVRHSFISFFDPESQTLKIVSAFGLTKEQIRRAIFKKGEGMVGKVFKNELPVLLQDLEEKGYLNKLGLKDVVERGTSFLAVPLKTADQVLGVFGVFKKFKEGESKEKALELLQTLGTFISITYLINKKHSQERAFWEEEKKLLTQTLYENFGQEGIIGKSLAIQNLIKLVKKVAQTTANVLITGESGTGKSFIAKAIHFLSPRKNKPFVAVNCAAIPETLLEAELFGYEKGAFTGAFTSKKGKFELADGGTIFLDEIGDLPLALQPKLLKVLQEREIEKLGREEPIKVDVRIIAATNRPLEELIKEGHFREDLYYRLNVITLHLPPLRERQEDIPLLAEYFLYKFNRRYEKEVFLSPEVIEIFKKYPWPGNVRELENLIERLVILSEGVILPTDLPGYILKGITSHEKEPPLPSFIEDKEKEEIVKALEKTGYVKSRAAKLLGLTLRQLDYRIKKYNIPVTRY</sequence>
<dbReference type="Pfam" id="PF00158">
    <property type="entry name" value="Sigma54_activat"/>
    <property type="match status" value="1"/>
</dbReference>
<organism evidence="7 8">
    <name type="scientific">Caldimicrobium thiodismutans</name>
    <dbReference type="NCBI Taxonomy" id="1653476"/>
    <lineage>
        <taxon>Bacteria</taxon>
        <taxon>Pseudomonadati</taxon>
        <taxon>Thermodesulfobacteriota</taxon>
        <taxon>Thermodesulfobacteria</taxon>
        <taxon>Thermodesulfobacteriales</taxon>
        <taxon>Thermodesulfobacteriaceae</taxon>
        <taxon>Caldimicrobium</taxon>
    </lineage>
</organism>
<dbReference type="InterPro" id="IPR002197">
    <property type="entry name" value="HTH_Fis"/>
</dbReference>
<dbReference type="SUPFAM" id="SSF46689">
    <property type="entry name" value="Homeodomain-like"/>
    <property type="match status" value="1"/>
</dbReference>
<dbReference type="SUPFAM" id="SSF52540">
    <property type="entry name" value="P-loop containing nucleoside triphosphate hydrolases"/>
    <property type="match status" value="1"/>
</dbReference>
<dbReference type="InterPro" id="IPR029016">
    <property type="entry name" value="GAF-like_dom_sf"/>
</dbReference>
<reference evidence="8" key="2">
    <citation type="journal article" date="2016" name="Int. J. Syst. Evol. Microbiol.">
        <title>Caldimicrobium thiodismutans sp. nov., a sulfur-disproportionating bacterium isolated from a hot spring.</title>
        <authorList>
            <person name="Kojima H."/>
            <person name="Umezawa K."/>
            <person name="Fukui M."/>
        </authorList>
    </citation>
    <scope>NUCLEOTIDE SEQUENCE [LARGE SCALE GENOMIC DNA]</scope>
    <source>
        <strain evidence="8">TF1</strain>
    </source>
</reference>
<dbReference type="Gene3D" id="1.10.10.60">
    <property type="entry name" value="Homeodomain-like"/>
    <property type="match status" value="1"/>
</dbReference>
<dbReference type="Proteomes" id="UP000068196">
    <property type="component" value="Chromosome"/>
</dbReference>
<dbReference type="Pfam" id="PF25601">
    <property type="entry name" value="AAA_lid_14"/>
    <property type="match status" value="1"/>
</dbReference>
<dbReference type="InterPro" id="IPR025944">
    <property type="entry name" value="Sigma_54_int_dom_CS"/>
</dbReference>
<dbReference type="CDD" id="cd00009">
    <property type="entry name" value="AAA"/>
    <property type="match status" value="1"/>
</dbReference>
<dbReference type="PROSITE" id="PS00676">
    <property type="entry name" value="SIGMA54_INTERACT_2"/>
    <property type="match status" value="1"/>
</dbReference>
<dbReference type="Gene3D" id="3.40.50.300">
    <property type="entry name" value="P-loop containing nucleotide triphosphate hydrolases"/>
    <property type="match status" value="1"/>
</dbReference>
<evidence type="ECO:0000256" key="5">
    <source>
        <dbReference type="ARBA" id="ARBA00023163"/>
    </source>
</evidence>
<evidence type="ECO:0000313" key="7">
    <source>
        <dbReference type="EMBL" id="BAU23730.1"/>
    </source>
</evidence>
<protein>
    <submittedName>
        <fullName evidence="7">ATPase AAA</fullName>
    </submittedName>
</protein>
<feature type="domain" description="Sigma-54 factor interaction" evidence="6">
    <location>
        <begin position="187"/>
        <end position="415"/>
    </location>
</feature>
<dbReference type="InterPro" id="IPR003018">
    <property type="entry name" value="GAF"/>
</dbReference>
<dbReference type="GO" id="GO:0043565">
    <property type="term" value="F:sequence-specific DNA binding"/>
    <property type="evidence" value="ECO:0007669"/>
    <property type="project" value="InterPro"/>
</dbReference>
<keyword evidence="8" id="KW-1185">Reference proteome</keyword>
<dbReference type="GO" id="GO:0005524">
    <property type="term" value="F:ATP binding"/>
    <property type="evidence" value="ECO:0007669"/>
    <property type="project" value="UniProtKB-KW"/>
</dbReference>
<dbReference type="InterPro" id="IPR009057">
    <property type="entry name" value="Homeodomain-like_sf"/>
</dbReference>
<dbReference type="InterPro" id="IPR025662">
    <property type="entry name" value="Sigma_54_int_dom_ATP-bd_1"/>
</dbReference>
<dbReference type="AlphaFoldDB" id="A0A0U5APA2"/>
<evidence type="ECO:0000256" key="3">
    <source>
        <dbReference type="ARBA" id="ARBA00023015"/>
    </source>
</evidence>
<dbReference type="RefSeq" id="WP_068515205.1">
    <property type="nucleotide sequence ID" value="NZ_AP014945.1"/>
</dbReference>
<dbReference type="PANTHER" id="PTHR32071">
    <property type="entry name" value="TRANSCRIPTIONAL REGULATORY PROTEIN"/>
    <property type="match status" value="1"/>
</dbReference>
<dbReference type="InterPro" id="IPR058031">
    <property type="entry name" value="AAA_lid_NorR"/>
</dbReference>
<dbReference type="KEGG" id="cthi:THC_1364"/>
<keyword evidence="1" id="KW-0547">Nucleotide-binding</keyword>
<name>A0A0U5APA2_9BACT</name>
<dbReference type="PANTHER" id="PTHR32071:SF57">
    <property type="entry name" value="C4-DICARBOXYLATE TRANSPORT TRANSCRIPTIONAL REGULATORY PROTEIN DCTD"/>
    <property type="match status" value="1"/>
</dbReference>
<keyword evidence="3" id="KW-0805">Transcription regulation</keyword>
<proteinExistence type="predicted"/>
<dbReference type="InterPro" id="IPR027417">
    <property type="entry name" value="P-loop_NTPase"/>
</dbReference>
<dbReference type="Gene3D" id="3.30.450.40">
    <property type="match status" value="1"/>
</dbReference>
<dbReference type="PROSITE" id="PS50045">
    <property type="entry name" value="SIGMA54_INTERACT_4"/>
    <property type="match status" value="1"/>
</dbReference>
<dbReference type="EMBL" id="AP014945">
    <property type="protein sequence ID" value="BAU23730.1"/>
    <property type="molecule type" value="Genomic_DNA"/>
</dbReference>
<dbReference type="InterPro" id="IPR025943">
    <property type="entry name" value="Sigma_54_int_dom_ATP-bd_2"/>
</dbReference>
<dbReference type="InterPro" id="IPR002078">
    <property type="entry name" value="Sigma_54_int"/>
</dbReference>
<dbReference type="STRING" id="1653476.THC_1364"/>
<keyword evidence="5" id="KW-0804">Transcription</keyword>
<dbReference type="FunFam" id="3.40.50.300:FF:000006">
    <property type="entry name" value="DNA-binding transcriptional regulator NtrC"/>
    <property type="match status" value="1"/>
</dbReference>
<dbReference type="PROSITE" id="PS00675">
    <property type="entry name" value="SIGMA54_INTERACT_1"/>
    <property type="match status" value="1"/>
</dbReference>
<dbReference type="SUPFAM" id="SSF55781">
    <property type="entry name" value="GAF domain-like"/>
    <property type="match status" value="1"/>
</dbReference>
<gene>
    <name evidence="7" type="ORF">THC_1364</name>
</gene>
<evidence type="ECO:0000256" key="2">
    <source>
        <dbReference type="ARBA" id="ARBA00022840"/>
    </source>
</evidence>
<evidence type="ECO:0000256" key="4">
    <source>
        <dbReference type="ARBA" id="ARBA00023125"/>
    </source>
</evidence>
<accession>A0A0U5APA2</accession>
<keyword evidence="2" id="KW-0067">ATP-binding</keyword>
<dbReference type="Pfam" id="PF02954">
    <property type="entry name" value="HTH_8"/>
    <property type="match status" value="1"/>
</dbReference>